<dbReference type="InterPro" id="IPR011333">
    <property type="entry name" value="SKP1/BTB/POZ_sf"/>
</dbReference>
<dbReference type="InterPro" id="IPR000210">
    <property type="entry name" value="BTB/POZ_dom"/>
</dbReference>
<keyword evidence="3" id="KW-0853">WD repeat</keyword>
<evidence type="ECO:0000256" key="3">
    <source>
        <dbReference type="ARBA" id="ARBA00022574"/>
    </source>
</evidence>
<feature type="compositionally biased region" description="Polar residues" evidence="5">
    <location>
        <begin position="156"/>
        <end position="169"/>
    </location>
</feature>
<dbReference type="PROSITE" id="PS50097">
    <property type="entry name" value="BTB"/>
    <property type="match status" value="1"/>
</dbReference>
<dbReference type="InterPro" id="IPR047876">
    <property type="entry name" value="SHKBP1/KCTD3"/>
</dbReference>
<accession>A0A3M7RD65</accession>
<proteinExistence type="inferred from homology"/>
<feature type="domain" description="BTB" evidence="6">
    <location>
        <begin position="8"/>
        <end position="77"/>
    </location>
</feature>
<dbReference type="Pfam" id="PF02214">
    <property type="entry name" value="BTB_2"/>
    <property type="match status" value="1"/>
</dbReference>
<organism evidence="7 8">
    <name type="scientific">Brachionus plicatilis</name>
    <name type="common">Marine rotifer</name>
    <name type="synonym">Brachionus muelleri</name>
    <dbReference type="NCBI Taxonomy" id="10195"/>
    <lineage>
        <taxon>Eukaryota</taxon>
        <taxon>Metazoa</taxon>
        <taxon>Spiralia</taxon>
        <taxon>Gnathifera</taxon>
        <taxon>Rotifera</taxon>
        <taxon>Eurotatoria</taxon>
        <taxon>Monogononta</taxon>
        <taxon>Pseudotrocha</taxon>
        <taxon>Ploima</taxon>
        <taxon>Brachionidae</taxon>
        <taxon>Brachionus</taxon>
    </lineage>
</organism>
<protein>
    <submittedName>
        <fullName evidence="7">BTB POZ domain-containing KCTD3</fullName>
    </submittedName>
</protein>
<dbReference type="SUPFAM" id="SSF54695">
    <property type="entry name" value="POZ domain"/>
    <property type="match status" value="1"/>
</dbReference>
<dbReference type="AlphaFoldDB" id="A0A3M7RD65"/>
<dbReference type="STRING" id="10195.A0A3M7RD65"/>
<dbReference type="PANTHER" id="PTHR15859:SF1">
    <property type="entry name" value="BTB DOMAIN-CONTAINING PROTEIN"/>
    <property type="match status" value="1"/>
</dbReference>
<evidence type="ECO:0000256" key="2">
    <source>
        <dbReference type="ARBA" id="ARBA00022553"/>
    </source>
</evidence>
<evidence type="ECO:0000256" key="1">
    <source>
        <dbReference type="ARBA" id="ARBA00009572"/>
    </source>
</evidence>
<dbReference type="FunFam" id="3.30.710.10:FF:000038">
    <property type="entry name" value="BTB/POZ domain-containing protein KCTD3 isoform X1"/>
    <property type="match status" value="1"/>
</dbReference>
<keyword evidence="8" id="KW-1185">Reference proteome</keyword>
<comment type="caution">
    <text evidence="7">The sequence shown here is derived from an EMBL/GenBank/DDBJ whole genome shotgun (WGS) entry which is preliminary data.</text>
</comment>
<reference evidence="7 8" key="1">
    <citation type="journal article" date="2018" name="Sci. Rep.">
        <title>Genomic signatures of local adaptation to the degree of environmental predictability in rotifers.</title>
        <authorList>
            <person name="Franch-Gras L."/>
            <person name="Hahn C."/>
            <person name="Garcia-Roger E.M."/>
            <person name="Carmona M.J."/>
            <person name="Serra M."/>
            <person name="Gomez A."/>
        </authorList>
    </citation>
    <scope>NUCLEOTIDE SEQUENCE [LARGE SCALE GENOMIC DNA]</scope>
    <source>
        <strain evidence="7">HYR1</strain>
    </source>
</reference>
<feature type="region of interest" description="Disordered" evidence="5">
    <location>
        <begin position="140"/>
        <end position="175"/>
    </location>
</feature>
<dbReference type="PANTHER" id="PTHR15859">
    <property type="entry name" value="SETA BINDING PROTEIN 1"/>
    <property type="match status" value="1"/>
</dbReference>
<evidence type="ECO:0000259" key="6">
    <source>
        <dbReference type="PROSITE" id="PS50097"/>
    </source>
</evidence>
<comment type="similarity">
    <text evidence="1">Belongs to the KCTD3 family.</text>
</comment>
<dbReference type="Gene3D" id="3.30.710.10">
    <property type="entry name" value="Potassium Channel Kv1.1, Chain A"/>
    <property type="match status" value="1"/>
</dbReference>
<dbReference type="Proteomes" id="UP000276133">
    <property type="component" value="Unassembled WGS sequence"/>
</dbReference>
<evidence type="ECO:0000313" key="8">
    <source>
        <dbReference type="Proteomes" id="UP000276133"/>
    </source>
</evidence>
<dbReference type="SMART" id="SM00225">
    <property type="entry name" value="BTB"/>
    <property type="match status" value="1"/>
</dbReference>
<dbReference type="EMBL" id="REGN01003650">
    <property type="protein sequence ID" value="RNA21503.1"/>
    <property type="molecule type" value="Genomic_DNA"/>
</dbReference>
<keyword evidence="2" id="KW-0597">Phosphoprotein</keyword>
<evidence type="ECO:0000256" key="5">
    <source>
        <dbReference type="SAM" id="MobiDB-lite"/>
    </source>
</evidence>
<keyword evidence="4" id="KW-0677">Repeat</keyword>
<name>A0A3M7RD65_BRAPC</name>
<evidence type="ECO:0000256" key="4">
    <source>
        <dbReference type="ARBA" id="ARBA00022737"/>
    </source>
</evidence>
<evidence type="ECO:0000313" key="7">
    <source>
        <dbReference type="EMBL" id="RNA21503.1"/>
    </source>
</evidence>
<dbReference type="GO" id="GO:0051260">
    <property type="term" value="P:protein homooligomerization"/>
    <property type="evidence" value="ECO:0007669"/>
    <property type="project" value="InterPro"/>
</dbReference>
<dbReference type="InterPro" id="IPR003131">
    <property type="entry name" value="T1-type_BTB"/>
</dbReference>
<gene>
    <name evidence="7" type="ORF">BpHYR1_019418</name>
</gene>
<dbReference type="OrthoDB" id="6077599at2759"/>
<sequence length="295" mass="32849">MLPAFTSDIINLNVGGQKFSTSRQTLCSVPDSFFSSLMSGRIPSCRDEQGYIFIDRDPKYFCLILNFLRTRELNLTGIENISSLKNEAEFYAISPLVKRLILCEDLDRSHCGDILFTGFIPTPLIFSKKQNNKILCSDSVSTGSNKPGSVLRVGSSKPSTENQKNQGSNEHAFGRFVSHSRKSSNEVYTNYSNQASSVCSNATSSTTPTTTSAGFKCHSRNQSFDLKQIKTDLGILLTDCSHQTNNFASNCLVQVNLITGHQNWIAVAYSHYVSCYKLKDGMGWQLLLFKQILNR</sequence>